<evidence type="ECO:0000256" key="1">
    <source>
        <dbReference type="SAM" id="MobiDB-lite"/>
    </source>
</evidence>
<evidence type="ECO:0000313" key="2">
    <source>
        <dbReference type="EMBL" id="CAH1707616.1"/>
    </source>
</evidence>
<reference evidence="2" key="2">
    <citation type="submission" date="2022-10" db="EMBL/GenBank/DDBJ databases">
        <authorList>
            <consortium name="ENA_rothamsted_submissions"/>
            <consortium name="culmorum"/>
            <person name="King R."/>
        </authorList>
    </citation>
    <scope>NUCLEOTIDE SEQUENCE</scope>
</reference>
<sequence length="162" mass="18489">MNAPHAARITDDGGTRKNTSLRRHDSGSSSSSSSGYLATSGPEGARTRRNDRTPQTKRNYCHGTADPRSVVAGDDPLADPHPHPLQYRRQRHHHRTRSGYRRRVWYLPCRPVIIVHESLPATERCRPRGCYRVRSKNIVQRARRNGRVAMPEKINTSRISNY</sequence>
<feature type="region of interest" description="Disordered" evidence="1">
    <location>
        <begin position="1"/>
        <end position="95"/>
    </location>
</feature>
<reference evidence="2" key="1">
    <citation type="submission" date="2022-02" db="EMBL/GenBank/DDBJ databases">
        <authorList>
            <person name="King R."/>
        </authorList>
    </citation>
    <scope>NUCLEOTIDE SEQUENCE</scope>
</reference>
<accession>A0A9P0IIC3</accession>
<keyword evidence="3" id="KW-1185">Reference proteome</keyword>
<name>A0A9P0IIC3_APHGO</name>
<dbReference type="Proteomes" id="UP001154329">
    <property type="component" value="Chromosome 1"/>
</dbReference>
<feature type="compositionally biased region" description="Basic residues" evidence="1">
    <location>
        <begin position="86"/>
        <end position="95"/>
    </location>
</feature>
<gene>
    <name evidence="2" type="ORF">APHIGO_LOCUS79</name>
</gene>
<organism evidence="2 3">
    <name type="scientific">Aphis gossypii</name>
    <name type="common">Cotton aphid</name>
    <dbReference type="NCBI Taxonomy" id="80765"/>
    <lineage>
        <taxon>Eukaryota</taxon>
        <taxon>Metazoa</taxon>
        <taxon>Ecdysozoa</taxon>
        <taxon>Arthropoda</taxon>
        <taxon>Hexapoda</taxon>
        <taxon>Insecta</taxon>
        <taxon>Pterygota</taxon>
        <taxon>Neoptera</taxon>
        <taxon>Paraneoptera</taxon>
        <taxon>Hemiptera</taxon>
        <taxon>Sternorrhyncha</taxon>
        <taxon>Aphidomorpha</taxon>
        <taxon>Aphidoidea</taxon>
        <taxon>Aphididae</taxon>
        <taxon>Aphidini</taxon>
        <taxon>Aphis</taxon>
        <taxon>Aphis</taxon>
    </lineage>
</organism>
<evidence type="ECO:0000313" key="3">
    <source>
        <dbReference type="Proteomes" id="UP001154329"/>
    </source>
</evidence>
<dbReference type="EMBL" id="OU899034">
    <property type="protein sequence ID" value="CAH1707616.1"/>
    <property type="molecule type" value="Genomic_DNA"/>
</dbReference>
<proteinExistence type="predicted"/>
<feature type="compositionally biased region" description="Basic and acidic residues" evidence="1">
    <location>
        <begin position="45"/>
        <end position="54"/>
    </location>
</feature>
<dbReference type="AlphaFoldDB" id="A0A9P0IIC3"/>
<protein>
    <submittedName>
        <fullName evidence="2">Uncharacterized protein</fullName>
    </submittedName>
</protein>